<comment type="caution">
    <text evidence="1">The sequence shown here is derived from an EMBL/GenBank/DDBJ whole genome shotgun (WGS) entry which is preliminary data.</text>
</comment>
<name>A0AC61L5A8_9EURY</name>
<accession>A0AC61L5A8</accession>
<protein>
    <submittedName>
        <fullName evidence="1">Uncharacterized protein</fullName>
    </submittedName>
</protein>
<sequence length="477" mass="54807">MEPRNAILWTLLVVLVVLAMSAGVQAEEIREVPASKILEQIQAGEDVCLENVRITGEFNMSKIELETVPIAREAWKIRNYGLEDELKIVESEIEITNSVFENNVDFSNTQFKKILNFYNSSFLGISDFRGVCFDDDVSFVSARFWYYVSFISTSFGDYVSFAGASFGGDAYFWGASFGDYVSFAGASFGGNASFVYTKFNKVFFLNTAFTNVSFYDVDFKTMNVDWASFSDVLVFDGPTYIKLIKNFREMEQFKDADDAYYQYRRLSQANKEWSFSKLGDVFMWLSCGYGVKPQYTTILAVIVILIFTIIYWFGNGIRRLKESDEMEYLFSWDDVPGKDNEGLIRYLGSNFGIDQAENVEILKSDDDKTIYIHNDDESAKIMIDEKEEKATLKTSDRETHHLKVKKENGELNIYEKSNEDVSFCDAFYFSVVTFTTVGYGDWYPKDRYRKFVMIEGLVGWLTLALFLVTLANVMIRP</sequence>
<organism evidence="1 2">
    <name type="scientific">Candidatus Methanogaster sp</name>
    <dbReference type="NCBI Taxonomy" id="3386292"/>
    <lineage>
        <taxon>Archaea</taxon>
        <taxon>Methanobacteriati</taxon>
        <taxon>Methanobacteriota</taxon>
        <taxon>Stenosarchaea group</taxon>
        <taxon>Methanomicrobia</taxon>
        <taxon>Methanosarcinales</taxon>
        <taxon>ANME-2 cluster</taxon>
        <taxon>Candidatus Methanogasteraceae</taxon>
        <taxon>Candidatus Methanogaster</taxon>
    </lineage>
</organism>
<dbReference type="Proteomes" id="UP000248329">
    <property type="component" value="Unassembled WGS sequence"/>
</dbReference>
<gene>
    <name evidence="1" type="ORF">C4B59_04545</name>
</gene>
<reference evidence="1" key="1">
    <citation type="submission" date="2018-01" db="EMBL/GenBank/DDBJ databases">
        <authorList>
            <person name="Krukenberg V."/>
        </authorList>
    </citation>
    <scope>NUCLEOTIDE SEQUENCE</scope>
    <source>
        <strain evidence="1">E20ANME2</strain>
    </source>
</reference>
<evidence type="ECO:0000313" key="1">
    <source>
        <dbReference type="EMBL" id="PXF61505.1"/>
    </source>
</evidence>
<proteinExistence type="predicted"/>
<evidence type="ECO:0000313" key="2">
    <source>
        <dbReference type="Proteomes" id="UP000248329"/>
    </source>
</evidence>
<dbReference type="EMBL" id="PQXF01000005">
    <property type="protein sequence ID" value="PXF61505.1"/>
    <property type="molecule type" value="Genomic_DNA"/>
</dbReference>